<dbReference type="SUPFAM" id="SSF56801">
    <property type="entry name" value="Acetyl-CoA synthetase-like"/>
    <property type="match status" value="1"/>
</dbReference>
<comment type="caution">
    <text evidence="12">The sequence shown here is derived from an EMBL/GenBank/DDBJ whole genome shotgun (WGS) entry which is preliminary data.</text>
</comment>
<evidence type="ECO:0000313" key="12">
    <source>
        <dbReference type="EMBL" id="HIX50740.1"/>
    </source>
</evidence>
<dbReference type="EC" id="6.2.1.30" evidence="6 9"/>
<reference evidence="12" key="1">
    <citation type="journal article" date="2021" name="PeerJ">
        <title>Extensive microbial diversity within the chicken gut microbiome revealed by metagenomics and culture.</title>
        <authorList>
            <person name="Gilroy R."/>
            <person name="Ravi A."/>
            <person name="Getino M."/>
            <person name="Pursley I."/>
            <person name="Horton D.L."/>
            <person name="Alikhan N.F."/>
            <person name="Baker D."/>
            <person name="Gharbi K."/>
            <person name="Hall N."/>
            <person name="Watson M."/>
            <person name="Adriaenssens E.M."/>
            <person name="Foster-Nyarko E."/>
            <person name="Jarju S."/>
            <person name="Secka A."/>
            <person name="Antonio M."/>
            <person name="Oren A."/>
            <person name="Chaudhuri R.R."/>
            <person name="La Ragione R."/>
            <person name="Hildebrand F."/>
            <person name="Pallen M.J."/>
        </authorList>
    </citation>
    <scope>NUCLEOTIDE SEQUENCE</scope>
    <source>
        <strain evidence="12">2189</strain>
    </source>
</reference>
<gene>
    <name evidence="12" type="ORF">H9851_05595</name>
</gene>
<dbReference type="PIRSF" id="PIRSF006444">
    <property type="entry name" value="PaaK"/>
    <property type="match status" value="1"/>
</dbReference>
<dbReference type="GO" id="GO:0010124">
    <property type="term" value="P:phenylacetate catabolic process"/>
    <property type="evidence" value="ECO:0007669"/>
    <property type="project" value="UniProtKB-UniRule"/>
</dbReference>
<evidence type="ECO:0000259" key="10">
    <source>
        <dbReference type="Pfam" id="PF00501"/>
    </source>
</evidence>
<dbReference type="Proteomes" id="UP000886847">
    <property type="component" value="Unassembled WGS sequence"/>
</dbReference>
<accession>A0A9D2AUU1</accession>
<dbReference type="Gene3D" id="3.30.300.30">
    <property type="match status" value="1"/>
</dbReference>
<evidence type="ECO:0000259" key="11">
    <source>
        <dbReference type="Pfam" id="PF14535"/>
    </source>
</evidence>
<dbReference type="EMBL" id="DXEW01000029">
    <property type="protein sequence ID" value="HIX50740.1"/>
    <property type="molecule type" value="Genomic_DNA"/>
</dbReference>
<comment type="catalytic activity">
    <reaction evidence="9">
        <text>2-phenylacetate + ATP + CoA = phenylacetyl-CoA + AMP + diphosphate</text>
        <dbReference type="Rhea" id="RHEA:20956"/>
        <dbReference type="ChEBI" id="CHEBI:18401"/>
        <dbReference type="ChEBI" id="CHEBI:30616"/>
        <dbReference type="ChEBI" id="CHEBI:33019"/>
        <dbReference type="ChEBI" id="CHEBI:57287"/>
        <dbReference type="ChEBI" id="CHEBI:57390"/>
        <dbReference type="ChEBI" id="CHEBI:456215"/>
        <dbReference type="EC" id="6.2.1.30"/>
    </reaction>
</comment>
<evidence type="ECO:0000256" key="7">
    <source>
        <dbReference type="ARBA" id="ARBA00068695"/>
    </source>
</evidence>
<dbReference type="GO" id="GO:0047475">
    <property type="term" value="F:phenylacetate-CoA ligase activity"/>
    <property type="evidence" value="ECO:0007669"/>
    <property type="project" value="UniProtKB-EC"/>
</dbReference>
<evidence type="ECO:0000256" key="6">
    <source>
        <dbReference type="ARBA" id="ARBA00066629"/>
    </source>
</evidence>
<dbReference type="InterPro" id="IPR051414">
    <property type="entry name" value="Adenylate-forming_Reductase"/>
</dbReference>
<dbReference type="PANTHER" id="PTHR43439:SF1">
    <property type="entry name" value="PHENYLACETATE-COENZYME A LIGASE"/>
    <property type="match status" value="1"/>
</dbReference>
<keyword evidence="2 9" id="KW-0436">Ligase</keyword>
<comment type="function">
    <text evidence="9">Catalyzes the activation of phenylacetic acid (PA) to phenylacetyl-CoA (PA-CoA).</text>
</comment>
<feature type="domain" description="AMP-dependent synthetase/ligase" evidence="10">
    <location>
        <begin position="85"/>
        <end position="290"/>
    </location>
</feature>
<comment type="subunit">
    <text evidence="1">Monomer.</text>
</comment>
<name>A0A9D2AUU1_9FIRM</name>
<dbReference type="AlphaFoldDB" id="A0A9D2AUU1"/>
<proteinExistence type="inferred from homology"/>
<dbReference type="InterPro" id="IPR045851">
    <property type="entry name" value="AMP-bd_C_sf"/>
</dbReference>
<evidence type="ECO:0000256" key="1">
    <source>
        <dbReference type="ARBA" id="ARBA00011245"/>
    </source>
</evidence>
<dbReference type="Pfam" id="PF00501">
    <property type="entry name" value="AMP-binding"/>
    <property type="match status" value="1"/>
</dbReference>
<dbReference type="InterPro" id="IPR028154">
    <property type="entry name" value="AMP-dep_Lig_C"/>
</dbReference>
<dbReference type="GO" id="GO:0000166">
    <property type="term" value="F:nucleotide binding"/>
    <property type="evidence" value="ECO:0007669"/>
    <property type="project" value="UniProtKB-KW"/>
</dbReference>
<reference evidence="12" key="2">
    <citation type="submission" date="2021-04" db="EMBL/GenBank/DDBJ databases">
        <authorList>
            <person name="Gilroy R."/>
        </authorList>
    </citation>
    <scope>NUCLEOTIDE SEQUENCE</scope>
    <source>
        <strain evidence="12">2189</strain>
    </source>
</reference>
<evidence type="ECO:0000256" key="9">
    <source>
        <dbReference type="PIRNR" id="PIRNR006444"/>
    </source>
</evidence>
<evidence type="ECO:0000256" key="3">
    <source>
        <dbReference type="ARBA" id="ARBA00022741"/>
    </source>
</evidence>
<sequence length="439" mass="48638">MSKVKDYIYRPEFECMTRSEMENLQSERLRKTVELVYNNCKPYRAKMDEAKLKPSDIKSVSDLCKLPFTVKHDLREAYPFGFYSAPQRDIVEIHASSGTTGKLTVVGYTQNDIDVWAEVAARGLAMAGVTKDSIVHVAYGYGLFTGGLGAHYAAQRIGASTVPASAGNTIRQLTLLRDFGATHLCCTPSYAIYLGTEIQKAGMNIEDFSLVGGAFGAEPWTYQMRDELERLLHIDALDIYGLSEISGPGVAMECMQKHGSHVQEDHFIPEVIDPETLEPLPFGSEGELVFTTITKTGQPLIRYRTRDLCTLTSGKCACGRTTVKMSKVKGRSDDMLIIRGVNVFPSQIESVLMNINEIVGSHYQIIVDRAGNLDTMEIQVELAPHAFSDEVKDVESIRRRIEHDMMGNLGVGAKITLVSPDSLPLSEGKTVRIIDKRKI</sequence>
<protein>
    <recommendedName>
        <fullName evidence="7 9">Phenylacetate-coenzyme A ligase</fullName>
        <ecNumber evidence="6 9">6.2.1.30</ecNumber>
    </recommendedName>
    <alternativeName>
        <fullName evidence="8 9">Phenylacetyl-CoA ligase</fullName>
    </alternativeName>
</protein>
<dbReference type="FunFam" id="3.40.50.12780:FF:000016">
    <property type="entry name" value="Phenylacetate-coenzyme A ligase"/>
    <property type="match status" value="1"/>
</dbReference>
<evidence type="ECO:0000256" key="4">
    <source>
        <dbReference type="ARBA" id="ARBA00060591"/>
    </source>
</evidence>
<organism evidence="12 13">
    <name type="scientific">Candidatus Borkfalkia faecavium</name>
    <dbReference type="NCBI Taxonomy" id="2838508"/>
    <lineage>
        <taxon>Bacteria</taxon>
        <taxon>Bacillati</taxon>
        <taxon>Bacillota</taxon>
        <taxon>Clostridia</taxon>
        <taxon>Christensenellales</taxon>
        <taxon>Christensenellaceae</taxon>
        <taxon>Candidatus Borkfalkia</taxon>
    </lineage>
</organism>
<evidence type="ECO:0000313" key="13">
    <source>
        <dbReference type="Proteomes" id="UP000886847"/>
    </source>
</evidence>
<keyword evidence="3 9" id="KW-0547">Nucleotide-binding</keyword>
<evidence type="ECO:0000256" key="8">
    <source>
        <dbReference type="ARBA" id="ARBA00075111"/>
    </source>
</evidence>
<dbReference type="InterPro" id="IPR042099">
    <property type="entry name" value="ANL_N_sf"/>
</dbReference>
<evidence type="ECO:0000256" key="2">
    <source>
        <dbReference type="ARBA" id="ARBA00022598"/>
    </source>
</evidence>
<comment type="pathway">
    <text evidence="4 9">Aromatic compound metabolism; phenylacetate degradation.</text>
</comment>
<dbReference type="InterPro" id="IPR011880">
    <property type="entry name" value="PA_CoA_ligase"/>
</dbReference>
<dbReference type="InterPro" id="IPR000873">
    <property type="entry name" value="AMP-dep_synth/lig_dom"/>
</dbReference>
<comment type="similarity">
    <text evidence="5 9">Belongs to the phenylacetyl-CoA ligase family.</text>
</comment>
<dbReference type="Gene3D" id="3.40.50.12780">
    <property type="entry name" value="N-terminal domain of ligase-like"/>
    <property type="match status" value="1"/>
</dbReference>
<evidence type="ECO:0000256" key="5">
    <source>
        <dbReference type="ARBA" id="ARBA00061566"/>
    </source>
</evidence>
<dbReference type="CDD" id="cd05913">
    <property type="entry name" value="PaaK"/>
    <property type="match status" value="1"/>
</dbReference>
<feature type="domain" description="AMP-dependent ligase C-terminal" evidence="11">
    <location>
        <begin position="340"/>
        <end position="437"/>
    </location>
</feature>
<dbReference type="Pfam" id="PF14535">
    <property type="entry name" value="AMP-binding_C_2"/>
    <property type="match status" value="1"/>
</dbReference>
<dbReference type="PANTHER" id="PTHR43439">
    <property type="entry name" value="PHENYLACETATE-COENZYME A LIGASE"/>
    <property type="match status" value="1"/>
</dbReference>